<dbReference type="Proteomes" id="UP001295684">
    <property type="component" value="Unassembled WGS sequence"/>
</dbReference>
<evidence type="ECO:0000256" key="4">
    <source>
        <dbReference type="PROSITE-ProRule" id="PRU00175"/>
    </source>
</evidence>
<keyword evidence="2 4" id="KW-0863">Zinc-finger</keyword>
<dbReference type="GO" id="GO:0008270">
    <property type="term" value="F:zinc ion binding"/>
    <property type="evidence" value="ECO:0007669"/>
    <property type="project" value="UniProtKB-KW"/>
</dbReference>
<dbReference type="AlphaFoldDB" id="A0AAD1XKK6"/>
<dbReference type="PANTHER" id="PTHR14155:SF627">
    <property type="entry name" value="OS06G0192800 PROTEIN"/>
    <property type="match status" value="1"/>
</dbReference>
<keyword evidence="9" id="KW-1185">Reference proteome</keyword>
<feature type="compositionally biased region" description="Polar residues" evidence="5">
    <location>
        <begin position="232"/>
        <end position="269"/>
    </location>
</feature>
<dbReference type="Pfam" id="PF13639">
    <property type="entry name" value="zf-RING_2"/>
    <property type="match status" value="1"/>
</dbReference>
<keyword evidence="3" id="KW-0862">Zinc</keyword>
<feature type="transmembrane region" description="Helical" evidence="6">
    <location>
        <begin position="59"/>
        <end position="78"/>
    </location>
</feature>
<dbReference type="InterPro" id="IPR053238">
    <property type="entry name" value="RING-H2_zinc_finger"/>
</dbReference>
<dbReference type="PROSITE" id="PS50089">
    <property type="entry name" value="ZF_RING_2"/>
    <property type="match status" value="1"/>
</dbReference>
<feature type="region of interest" description="Disordered" evidence="5">
    <location>
        <begin position="232"/>
        <end position="270"/>
    </location>
</feature>
<evidence type="ECO:0000256" key="2">
    <source>
        <dbReference type="ARBA" id="ARBA00022771"/>
    </source>
</evidence>
<sequence length="330" mass="38835">MELKKLGSEFYAWLWRKQPHTKESTQRISIHCCLFIPFDVFAFLLLIFIESSWLTKEGYFLKSALQYLLVWDITMYLIRLSHVMKEFREINILIAYHNVTHICLCVIFLRSDCLIKTQAGKSIGFFNKILLFLAYFFIFCRTIYHSVMIVYTILCAPCIIKSILEGIREDQHFYIEQASISSLNEIIMNEVNLNNDYRARQNHLQLNLIQEEHKYQTHNHWSYDPQVLNSNPPRASSQIRHPPRNSRNARPSSNPRNSLHTNPNSNDPLSSLIEVKYSSQRSRLKGRDCPICHDQFGPSSKQKEHIFHSKCIKQWLRNKPECPICRLGIS</sequence>
<comment type="caution">
    <text evidence="8">The sequence shown here is derived from an EMBL/GenBank/DDBJ whole genome shotgun (WGS) entry which is preliminary data.</text>
</comment>
<feature type="transmembrane region" description="Helical" evidence="6">
    <location>
        <begin position="90"/>
        <end position="109"/>
    </location>
</feature>
<evidence type="ECO:0000256" key="1">
    <source>
        <dbReference type="ARBA" id="ARBA00022723"/>
    </source>
</evidence>
<proteinExistence type="predicted"/>
<dbReference type="InterPro" id="IPR001841">
    <property type="entry name" value="Znf_RING"/>
</dbReference>
<dbReference type="Gene3D" id="3.30.40.10">
    <property type="entry name" value="Zinc/RING finger domain, C3HC4 (zinc finger)"/>
    <property type="match status" value="1"/>
</dbReference>
<reference evidence="8" key="1">
    <citation type="submission" date="2023-07" db="EMBL/GenBank/DDBJ databases">
        <authorList>
            <consortium name="AG Swart"/>
            <person name="Singh M."/>
            <person name="Singh A."/>
            <person name="Seah K."/>
            <person name="Emmerich C."/>
        </authorList>
    </citation>
    <scope>NUCLEOTIDE SEQUENCE</scope>
    <source>
        <strain evidence="8">DP1</strain>
    </source>
</reference>
<accession>A0AAD1XKK6</accession>
<organism evidence="8 9">
    <name type="scientific">Euplotes crassus</name>
    <dbReference type="NCBI Taxonomy" id="5936"/>
    <lineage>
        <taxon>Eukaryota</taxon>
        <taxon>Sar</taxon>
        <taxon>Alveolata</taxon>
        <taxon>Ciliophora</taxon>
        <taxon>Intramacronucleata</taxon>
        <taxon>Spirotrichea</taxon>
        <taxon>Hypotrichia</taxon>
        <taxon>Euplotida</taxon>
        <taxon>Euplotidae</taxon>
        <taxon>Moneuplotes</taxon>
    </lineage>
</organism>
<dbReference type="InterPro" id="IPR013083">
    <property type="entry name" value="Znf_RING/FYVE/PHD"/>
</dbReference>
<keyword evidence="6" id="KW-0472">Membrane</keyword>
<keyword evidence="6" id="KW-1133">Transmembrane helix</keyword>
<keyword evidence="1" id="KW-0479">Metal-binding</keyword>
<keyword evidence="6" id="KW-0812">Transmembrane</keyword>
<dbReference type="PANTHER" id="PTHR14155">
    <property type="entry name" value="RING FINGER DOMAIN-CONTAINING"/>
    <property type="match status" value="1"/>
</dbReference>
<dbReference type="SUPFAM" id="SSF57850">
    <property type="entry name" value="RING/U-box"/>
    <property type="match status" value="1"/>
</dbReference>
<dbReference type="EMBL" id="CAMPGE010015834">
    <property type="protein sequence ID" value="CAI2374433.1"/>
    <property type="molecule type" value="Genomic_DNA"/>
</dbReference>
<evidence type="ECO:0000259" key="7">
    <source>
        <dbReference type="PROSITE" id="PS50089"/>
    </source>
</evidence>
<evidence type="ECO:0000256" key="5">
    <source>
        <dbReference type="SAM" id="MobiDB-lite"/>
    </source>
</evidence>
<feature type="transmembrane region" description="Helical" evidence="6">
    <location>
        <begin position="28"/>
        <end position="47"/>
    </location>
</feature>
<evidence type="ECO:0000313" key="9">
    <source>
        <dbReference type="Proteomes" id="UP001295684"/>
    </source>
</evidence>
<evidence type="ECO:0000256" key="6">
    <source>
        <dbReference type="SAM" id="Phobius"/>
    </source>
</evidence>
<name>A0AAD1XKK6_EUPCR</name>
<gene>
    <name evidence="8" type="ORF">ECRASSUSDP1_LOCUS15786</name>
</gene>
<feature type="domain" description="RING-type" evidence="7">
    <location>
        <begin position="289"/>
        <end position="326"/>
    </location>
</feature>
<evidence type="ECO:0000256" key="3">
    <source>
        <dbReference type="ARBA" id="ARBA00022833"/>
    </source>
</evidence>
<evidence type="ECO:0000313" key="8">
    <source>
        <dbReference type="EMBL" id="CAI2374433.1"/>
    </source>
</evidence>
<feature type="transmembrane region" description="Helical" evidence="6">
    <location>
        <begin position="129"/>
        <end position="154"/>
    </location>
</feature>
<protein>
    <recommendedName>
        <fullName evidence="7">RING-type domain-containing protein</fullName>
    </recommendedName>
</protein>